<dbReference type="InterPro" id="IPR017801">
    <property type="entry name" value="DUF3738"/>
</dbReference>
<feature type="region of interest" description="Disordered" evidence="1">
    <location>
        <begin position="195"/>
        <end position="217"/>
    </location>
</feature>
<dbReference type="EMBL" id="RJTM01000190">
    <property type="protein sequence ID" value="RNL68627.1"/>
    <property type="molecule type" value="Genomic_DNA"/>
</dbReference>
<feature type="compositionally biased region" description="Basic and acidic residues" evidence="1">
    <location>
        <begin position="195"/>
        <end position="208"/>
    </location>
</feature>
<dbReference type="PANTHER" id="PTHR42852:SF13">
    <property type="entry name" value="PROTEIN DIPZ"/>
    <property type="match status" value="1"/>
</dbReference>
<dbReference type="InterPro" id="IPR000866">
    <property type="entry name" value="AhpC/TSA"/>
</dbReference>
<evidence type="ECO:0000256" key="1">
    <source>
        <dbReference type="SAM" id="MobiDB-lite"/>
    </source>
</evidence>
<protein>
    <submittedName>
        <fullName evidence="3">DUF3738 domain-containing protein</fullName>
    </submittedName>
</protein>
<sequence length="461" mass="52828">MTNITRRINLISAVFFLAFILLGCKQGREQAEVADKLKNEGDGYPEIGKPCPPFTLGSITYYHKEQASLEDFKGKPLILDFWTRSCRSCIASFPKVNRLQEQFGDQVRFMLVSREDGKNKGVREVYERFRKRYKLNLPVSYTAELFDKFGVTTVPHVVWIDGEGVVKAITSGAQVKAENIQDFIAGKELKLFKKPNREEEENMARQEESAAENEDTETTGVLYRSELTGVNRAVYNTAFPSSFAPSLVEKHSGFRMDNVSVEGLYRLAYTDTVRSVPYDRKNTSYGKFWARPVLEVTDSSAFEFDREAEKGVYCYRLKVPENKSRDPLYVQQIMRRDLKNYFGYDVQVETRPMPCWKLTIASEKIKRELQTQGGKPERDRSDSGLKLVNRPVHHLIIDLWGSNQLQPPFIDETGITGNIDISLEGFLGDFKGYRTALRERGLILEKGKKNMKVIVIRDPKD</sequence>
<dbReference type="OrthoDB" id="1118217at2"/>
<reference evidence="3 4" key="1">
    <citation type="submission" date="2018-10" db="EMBL/GenBank/DDBJ databases">
        <title>Sinomicrobium pectinilyticum sp. nov., a pectinase-producing bacterium isolated from alkaline and saline soil, and emended description of the genus Sinomicrobium.</title>
        <authorList>
            <person name="Cheng B."/>
            <person name="Li C."/>
            <person name="Lai Q."/>
            <person name="Du M."/>
            <person name="Shao Z."/>
            <person name="Xu P."/>
            <person name="Yang C."/>
        </authorList>
    </citation>
    <scope>NUCLEOTIDE SEQUENCE [LARGE SCALE GENOMIC DNA]</scope>
    <source>
        <strain evidence="3 4">5DNS001</strain>
    </source>
</reference>
<dbReference type="InterPro" id="IPR036249">
    <property type="entry name" value="Thioredoxin-like_sf"/>
</dbReference>
<dbReference type="Pfam" id="PF12543">
    <property type="entry name" value="DUF3738"/>
    <property type="match status" value="1"/>
</dbReference>
<dbReference type="PROSITE" id="PS51257">
    <property type="entry name" value="PROKAR_LIPOPROTEIN"/>
    <property type="match status" value="1"/>
</dbReference>
<dbReference type="RefSeq" id="WP_123218374.1">
    <property type="nucleotide sequence ID" value="NZ_RJTM01000190.1"/>
</dbReference>
<name>A0A3N0CYX2_SINP1</name>
<comment type="caution">
    <text evidence="3">The sequence shown here is derived from an EMBL/GenBank/DDBJ whole genome shotgun (WGS) entry which is preliminary data.</text>
</comment>
<feature type="domain" description="Thioredoxin" evidence="2">
    <location>
        <begin position="45"/>
        <end position="189"/>
    </location>
</feature>
<dbReference type="AlphaFoldDB" id="A0A3N0CYX2"/>
<evidence type="ECO:0000313" key="3">
    <source>
        <dbReference type="EMBL" id="RNL68627.1"/>
    </source>
</evidence>
<accession>A0A3N0CYX2</accession>
<dbReference type="PROSITE" id="PS51352">
    <property type="entry name" value="THIOREDOXIN_2"/>
    <property type="match status" value="1"/>
</dbReference>
<dbReference type="Gene3D" id="3.40.30.10">
    <property type="entry name" value="Glutaredoxin"/>
    <property type="match status" value="1"/>
</dbReference>
<evidence type="ECO:0000313" key="4">
    <source>
        <dbReference type="Proteomes" id="UP000267469"/>
    </source>
</evidence>
<dbReference type="GO" id="GO:0016491">
    <property type="term" value="F:oxidoreductase activity"/>
    <property type="evidence" value="ECO:0007669"/>
    <property type="project" value="InterPro"/>
</dbReference>
<dbReference type="SUPFAM" id="SSF52833">
    <property type="entry name" value="Thioredoxin-like"/>
    <property type="match status" value="1"/>
</dbReference>
<keyword evidence="4" id="KW-1185">Reference proteome</keyword>
<dbReference type="CDD" id="cd02966">
    <property type="entry name" value="TlpA_like_family"/>
    <property type="match status" value="1"/>
</dbReference>
<dbReference type="GO" id="GO:0016209">
    <property type="term" value="F:antioxidant activity"/>
    <property type="evidence" value="ECO:0007669"/>
    <property type="project" value="InterPro"/>
</dbReference>
<dbReference type="PANTHER" id="PTHR42852">
    <property type="entry name" value="THIOL:DISULFIDE INTERCHANGE PROTEIN DSBE"/>
    <property type="match status" value="1"/>
</dbReference>
<dbReference type="InterPro" id="IPR013766">
    <property type="entry name" value="Thioredoxin_domain"/>
</dbReference>
<evidence type="ECO:0000259" key="2">
    <source>
        <dbReference type="PROSITE" id="PS51352"/>
    </source>
</evidence>
<dbReference type="InterPro" id="IPR050553">
    <property type="entry name" value="Thioredoxin_ResA/DsbE_sf"/>
</dbReference>
<organism evidence="3 4">
    <name type="scientific">Sinomicrobium pectinilyticum</name>
    <dbReference type="NCBI Taxonomy" id="1084421"/>
    <lineage>
        <taxon>Bacteria</taxon>
        <taxon>Pseudomonadati</taxon>
        <taxon>Bacteroidota</taxon>
        <taxon>Flavobacteriia</taxon>
        <taxon>Flavobacteriales</taxon>
        <taxon>Flavobacteriaceae</taxon>
        <taxon>Sinomicrobium</taxon>
    </lineage>
</organism>
<dbReference type="Pfam" id="PF00578">
    <property type="entry name" value="AhpC-TSA"/>
    <property type="match status" value="1"/>
</dbReference>
<gene>
    <name evidence="3" type="ORF">ED312_23025</name>
</gene>
<dbReference type="Proteomes" id="UP000267469">
    <property type="component" value="Unassembled WGS sequence"/>
</dbReference>
<proteinExistence type="predicted"/>